<accession>A0A2P2J111</accession>
<protein>
    <submittedName>
        <fullName evidence="1">Uncharacterized protein</fullName>
    </submittedName>
</protein>
<name>A0A2P2J111_RHIMU</name>
<organism evidence="1">
    <name type="scientific">Rhizophora mucronata</name>
    <name type="common">Asiatic mangrove</name>
    <dbReference type="NCBI Taxonomy" id="61149"/>
    <lineage>
        <taxon>Eukaryota</taxon>
        <taxon>Viridiplantae</taxon>
        <taxon>Streptophyta</taxon>
        <taxon>Embryophyta</taxon>
        <taxon>Tracheophyta</taxon>
        <taxon>Spermatophyta</taxon>
        <taxon>Magnoliopsida</taxon>
        <taxon>eudicotyledons</taxon>
        <taxon>Gunneridae</taxon>
        <taxon>Pentapetalae</taxon>
        <taxon>rosids</taxon>
        <taxon>fabids</taxon>
        <taxon>Malpighiales</taxon>
        <taxon>Rhizophoraceae</taxon>
        <taxon>Rhizophora</taxon>
    </lineage>
</organism>
<dbReference type="EMBL" id="GGEC01006658">
    <property type="protein sequence ID" value="MBW87141.1"/>
    <property type="molecule type" value="Transcribed_RNA"/>
</dbReference>
<proteinExistence type="predicted"/>
<dbReference type="AlphaFoldDB" id="A0A2P2J111"/>
<evidence type="ECO:0000313" key="1">
    <source>
        <dbReference type="EMBL" id="MBW87141.1"/>
    </source>
</evidence>
<reference evidence="1" key="1">
    <citation type="submission" date="2018-02" db="EMBL/GenBank/DDBJ databases">
        <title>Rhizophora mucronata_Transcriptome.</title>
        <authorList>
            <person name="Meera S.P."/>
            <person name="Sreeshan A."/>
            <person name="Augustine A."/>
        </authorList>
    </citation>
    <scope>NUCLEOTIDE SEQUENCE</scope>
    <source>
        <tissue evidence="1">Leaf</tissue>
    </source>
</reference>
<sequence>MKKISSRFELEKPAARSCNKKLGNMIIWLRKTWRKDHNDQILKQGKIISRN</sequence>